<protein>
    <submittedName>
        <fullName evidence="5">Carbohydrate kinase</fullName>
    </submittedName>
</protein>
<dbReference type="PANTHER" id="PTHR43085:SF57">
    <property type="entry name" value="CARBOHYDRATE KINASE PFKB DOMAIN-CONTAINING PROTEIN"/>
    <property type="match status" value="1"/>
</dbReference>
<dbReference type="InterPro" id="IPR029056">
    <property type="entry name" value="Ribokinase-like"/>
</dbReference>
<dbReference type="PROSITE" id="PS00583">
    <property type="entry name" value="PFKB_KINASES_1"/>
    <property type="match status" value="1"/>
</dbReference>
<evidence type="ECO:0000256" key="1">
    <source>
        <dbReference type="ARBA" id="ARBA00010688"/>
    </source>
</evidence>
<dbReference type="Pfam" id="PF00294">
    <property type="entry name" value="PfkB"/>
    <property type="match status" value="1"/>
</dbReference>
<dbReference type="InterPro" id="IPR011611">
    <property type="entry name" value="PfkB_dom"/>
</dbReference>
<dbReference type="InterPro" id="IPR002173">
    <property type="entry name" value="Carboh/pur_kinase_PfkB_CS"/>
</dbReference>
<comment type="similarity">
    <text evidence="1">Belongs to the carbohydrate kinase PfkB family.</text>
</comment>
<keyword evidence="3 5" id="KW-0418">Kinase</keyword>
<evidence type="ECO:0000313" key="6">
    <source>
        <dbReference type="Proteomes" id="UP000253209"/>
    </source>
</evidence>
<dbReference type="EMBL" id="QGDC01000001">
    <property type="protein sequence ID" value="RCH56334.1"/>
    <property type="molecule type" value="Genomic_DNA"/>
</dbReference>
<dbReference type="GO" id="GO:0016301">
    <property type="term" value="F:kinase activity"/>
    <property type="evidence" value="ECO:0007669"/>
    <property type="project" value="UniProtKB-KW"/>
</dbReference>
<organism evidence="5 6">
    <name type="scientific">Mucilaginibacter hurinus</name>
    <dbReference type="NCBI Taxonomy" id="2201324"/>
    <lineage>
        <taxon>Bacteria</taxon>
        <taxon>Pseudomonadati</taxon>
        <taxon>Bacteroidota</taxon>
        <taxon>Sphingobacteriia</taxon>
        <taxon>Sphingobacteriales</taxon>
        <taxon>Sphingobacteriaceae</taxon>
        <taxon>Mucilaginibacter</taxon>
    </lineage>
</organism>
<sequence length="318" mass="35253">MDMNTAKDKPVVCFGEILWDVLPTERKPGGAPMNVAYHLHKLGIKSTLVSAIGHDKAGADLVDFLHSIKLSANYVQVSHQQPTSEVLAKISASHEVSYEIVYPVAWDNIAWDTDFEPLITNAGALVFGSLSSRDVTSRETLYKMLKLATYRVFDVNLRAPHYSVAIITDLLNQADLVKLNVSELMLIAGWYDAGCKTERDCTDMLFTYFDFKELLITKGSSGASYYTPSFRYDYPAYKINVADTIGSGDAFLAAFLAMKLKNEPLETSLDYAAAMGAFITSQSGACPDYSKFDLDRFIWEKKFSGKSRLTAALKLTAH</sequence>
<dbReference type="PANTHER" id="PTHR43085">
    <property type="entry name" value="HEXOKINASE FAMILY MEMBER"/>
    <property type="match status" value="1"/>
</dbReference>
<proteinExistence type="inferred from homology"/>
<keyword evidence="6" id="KW-1185">Reference proteome</keyword>
<dbReference type="SUPFAM" id="SSF53613">
    <property type="entry name" value="Ribokinase-like"/>
    <property type="match status" value="1"/>
</dbReference>
<reference evidence="5 6" key="1">
    <citation type="submission" date="2018-05" db="EMBL/GenBank/DDBJ databases">
        <title>Mucilaginibacter hurinus sp. nov., isolated from briquette warehouse soil.</title>
        <authorList>
            <person name="Choi L."/>
        </authorList>
    </citation>
    <scope>NUCLEOTIDE SEQUENCE [LARGE SCALE GENOMIC DNA]</scope>
    <source>
        <strain evidence="5 6">ZR32</strain>
    </source>
</reference>
<comment type="caution">
    <text evidence="5">The sequence shown here is derived from an EMBL/GenBank/DDBJ whole genome shotgun (WGS) entry which is preliminary data.</text>
</comment>
<dbReference type="Gene3D" id="3.40.1190.20">
    <property type="match status" value="1"/>
</dbReference>
<dbReference type="InterPro" id="IPR050306">
    <property type="entry name" value="PfkB_Carbo_kinase"/>
</dbReference>
<dbReference type="Proteomes" id="UP000253209">
    <property type="component" value="Unassembled WGS sequence"/>
</dbReference>
<evidence type="ECO:0000256" key="2">
    <source>
        <dbReference type="ARBA" id="ARBA00022679"/>
    </source>
</evidence>
<dbReference type="AlphaFoldDB" id="A0A367GSC5"/>
<name>A0A367GSC5_9SPHI</name>
<accession>A0A367GSC5</accession>
<evidence type="ECO:0000256" key="3">
    <source>
        <dbReference type="ARBA" id="ARBA00022777"/>
    </source>
</evidence>
<dbReference type="PROSITE" id="PS00584">
    <property type="entry name" value="PFKB_KINASES_2"/>
    <property type="match status" value="1"/>
</dbReference>
<evidence type="ECO:0000313" key="5">
    <source>
        <dbReference type="EMBL" id="RCH56334.1"/>
    </source>
</evidence>
<gene>
    <name evidence="5" type="ORF">DJ568_00285</name>
</gene>
<dbReference type="CDD" id="cd01167">
    <property type="entry name" value="bac_FRK"/>
    <property type="match status" value="1"/>
</dbReference>
<evidence type="ECO:0000259" key="4">
    <source>
        <dbReference type="Pfam" id="PF00294"/>
    </source>
</evidence>
<keyword evidence="2" id="KW-0808">Transferase</keyword>
<feature type="domain" description="Carbohydrate kinase PfkB" evidence="4">
    <location>
        <begin position="23"/>
        <end position="287"/>
    </location>
</feature>